<organism evidence="1 2">
    <name type="scientific">Nonomuraea phyllanthi</name>
    <dbReference type="NCBI Taxonomy" id="2219224"/>
    <lineage>
        <taxon>Bacteria</taxon>
        <taxon>Bacillati</taxon>
        <taxon>Actinomycetota</taxon>
        <taxon>Actinomycetes</taxon>
        <taxon>Streptosporangiales</taxon>
        <taxon>Streptosporangiaceae</taxon>
        <taxon>Nonomuraea</taxon>
    </lineage>
</organism>
<sequence length="90" mass="9471">MVCLGAWELGEVTVEVCVTRVDQGPPVVRIARHYAGGPRLESDLDTGLAAELADILDLLTRGFYREFGAVLKEAAAGAAAEASREDTAAP</sequence>
<dbReference type="EMBL" id="VDLX02000028">
    <property type="protein sequence ID" value="KAB8186826.1"/>
    <property type="molecule type" value="Genomic_DNA"/>
</dbReference>
<keyword evidence="2" id="KW-1185">Reference proteome</keyword>
<dbReference type="RefSeq" id="WP_139637491.1">
    <property type="nucleotide sequence ID" value="NZ_VDLX02000028.1"/>
</dbReference>
<accession>A0A5C4V660</accession>
<dbReference type="Proteomes" id="UP000312512">
    <property type="component" value="Unassembled WGS sequence"/>
</dbReference>
<evidence type="ECO:0000313" key="1">
    <source>
        <dbReference type="EMBL" id="KAB8186826.1"/>
    </source>
</evidence>
<dbReference type="AlphaFoldDB" id="A0A5C4V660"/>
<evidence type="ECO:0000313" key="2">
    <source>
        <dbReference type="Proteomes" id="UP000312512"/>
    </source>
</evidence>
<gene>
    <name evidence="1" type="ORF">FH608_045875</name>
</gene>
<proteinExistence type="predicted"/>
<name>A0A5C4V660_9ACTN</name>
<reference evidence="1 2" key="1">
    <citation type="submission" date="2019-10" db="EMBL/GenBank/DDBJ databases">
        <title>Nonomuraea sp. nov., isolated from Phyllanthus amarus.</title>
        <authorList>
            <person name="Klykleung N."/>
            <person name="Tanasupawat S."/>
        </authorList>
    </citation>
    <scope>NUCLEOTIDE SEQUENCE [LARGE SCALE GENOMIC DNA]</scope>
    <source>
        <strain evidence="1 2">PA1-10</strain>
    </source>
</reference>
<protein>
    <submittedName>
        <fullName evidence="1">Uncharacterized protein</fullName>
    </submittedName>
</protein>
<comment type="caution">
    <text evidence="1">The sequence shown here is derived from an EMBL/GenBank/DDBJ whole genome shotgun (WGS) entry which is preliminary data.</text>
</comment>